<dbReference type="InterPro" id="IPR009659">
    <property type="entry name" value="DUF1249"/>
</dbReference>
<gene>
    <name evidence="1" type="ORF">CSA61_01015</name>
</gene>
<reference evidence="1 2" key="1">
    <citation type="submission" date="2017-10" db="EMBL/GenBank/DDBJ databases">
        <title>Novel microbial diversity and functional potential in the marine mammal oral microbiome.</title>
        <authorList>
            <person name="Dudek N.K."/>
            <person name="Sun C.L."/>
            <person name="Burstein D."/>
            <person name="Kantor R.S."/>
            <person name="Aliaga Goltsman D.S."/>
            <person name="Bik E.M."/>
            <person name="Thomas B.C."/>
            <person name="Banfield J.F."/>
            <person name="Relman D.A."/>
        </authorList>
    </citation>
    <scope>NUCLEOTIDE SEQUENCE [LARGE SCALE GENOMIC DNA]</scope>
    <source>
        <strain evidence="1">DOLJORAL78_49_30</strain>
    </source>
</reference>
<dbReference type="Proteomes" id="UP000242733">
    <property type="component" value="Unassembled WGS sequence"/>
</dbReference>
<proteinExistence type="predicted"/>
<protein>
    <recommendedName>
        <fullName evidence="3">Cytoplasmic protein</fullName>
    </recommendedName>
</protein>
<evidence type="ECO:0000313" key="2">
    <source>
        <dbReference type="Proteomes" id="UP000242733"/>
    </source>
</evidence>
<sequence>MKRKYIPDLSRQMAQCEANYHRIMKLLPDLDSCDEREFKVSWPEHQVFLRLKVDERFKYTSTLLVSHSYEQSSPWLESAGLVVRLYHDAGMAEVICMQRRKQLSGVYPYPNRNMHQPDEKVQLNAYLGEWLSECLRYGHSMETVFSG</sequence>
<accession>A0A2G6JE55</accession>
<comment type="caution">
    <text evidence="1">The sequence shown here is derived from an EMBL/GenBank/DDBJ whole genome shotgun (WGS) entry which is preliminary data.</text>
</comment>
<dbReference type="AlphaFoldDB" id="A0A2G6JE55"/>
<evidence type="ECO:0000313" key="1">
    <source>
        <dbReference type="EMBL" id="PIE20769.1"/>
    </source>
</evidence>
<organism evidence="1 2">
    <name type="scientific">Neptuniibacter caesariensis</name>
    <dbReference type="NCBI Taxonomy" id="207954"/>
    <lineage>
        <taxon>Bacteria</taxon>
        <taxon>Pseudomonadati</taxon>
        <taxon>Pseudomonadota</taxon>
        <taxon>Gammaproteobacteria</taxon>
        <taxon>Oceanospirillales</taxon>
        <taxon>Oceanospirillaceae</taxon>
        <taxon>Neptuniibacter</taxon>
    </lineage>
</organism>
<dbReference type="PANTHER" id="PTHR38774">
    <property type="entry name" value="CYTOPLASMIC PROTEIN-RELATED"/>
    <property type="match status" value="1"/>
</dbReference>
<dbReference type="EMBL" id="PDSG01000004">
    <property type="protein sequence ID" value="PIE20769.1"/>
    <property type="molecule type" value="Genomic_DNA"/>
</dbReference>
<dbReference type="Pfam" id="PF06853">
    <property type="entry name" value="DUF1249"/>
    <property type="match status" value="1"/>
</dbReference>
<dbReference type="PANTHER" id="PTHR38774:SF1">
    <property type="entry name" value="CYTOPLASMIC PROTEIN"/>
    <property type="match status" value="1"/>
</dbReference>
<name>A0A2G6JE55_NEPCE</name>
<evidence type="ECO:0008006" key="3">
    <source>
        <dbReference type="Google" id="ProtNLM"/>
    </source>
</evidence>